<feature type="signal peptide" evidence="1">
    <location>
        <begin position="1"/>
        <end position="30"/>
    </location>
</feature>
<keyword evidence="1" id="KW-0732">Signal</keyword>
<evidence type="ECO:0000313" key="2">
    <source>
        <dbReference type="EMBL" id="VVC94284.1"/>
    </source>
</evidence>
<feature type="chain" id="PRO_5023015389" evidence="1">
    <location>
        <begin position="31"/>
        <end position="171"/>
    </location>
</feature>
<organism evidence="2 3">
    <name type="scientific">Leptidea sinapis</name>
    <dbReference type="NCBI Taxonomy" id="189913"/>
    <lineage>
        <taxon>Eukaryota</taxon>
        <taxon>Metazoa</taxon>
        <taxon>Ecdysozoa</taxon>
        <taxon>Arthropoda</taxon>
        <taxon>Hexapoda</taxon>
        <taxon>Insecta</taxon>
        <taxon>Pterygota</taxon>
        <taxon>Neoptera</taxon>
        <taxon>Endopterygota</taxon>
        <taxon>Lepidoptera</taxon>
        <taxon>Glossata</taxon>
        <taxon>Ditrysia</taxon>
        <taxon>Papilionoidea</taxon>
        <taxon>Pieridae</taxon>
        <taxon>Dismorphiinae</taxon>
        <taxon>Leptidea</taxon>
    </lineage>
</organism>
<dbReference type="Proteomes" id="UP000324832">
    <property type="component" value="Unassembled WGS sequence"/>
</dbReference>
<gene>
    <name evidence="2" type="ORF">LSINAPIS_LOCUS6268</name>
</gene>
<evidence type="ECO:0000256" key="1">
    <source>
        <dbReference type="SAM" id="SignalP"/>
    </source>
</evidence>
<accession>A0A5E4QAL3</accession>
<dbReference type="AlphaFoldDB" id="A0A5E4QAL3"/>
<protein>
    <submittedName>
        <fullName evidence="2">Uncharacterized protein</fullName>
    </submittedName>
</protein>
<evidence type="ECO:0000313" key="3">
    <source>
        <dbReference type="Proteomes" id="UP000324832"/>
    </source>
</evidence>
<keyword evidence="3" id="KW-1185">Reference proteome</keyword>
<proteinExistence type="predicted"/>
<dbReference type="OrthoDB" id="6367990at2759"/>
<name>A0A5E4QAL3_9NEOP</name>
<dbReference type="EMBL" id="FZQP02001937">
    <property type="protein sequence ID" value="VVC94284.1"/>
    <property type="molecule type" value="Genomic_DNA"/>
</dbReference>
<reference evidence="2 3" key="1">
    <citation type="submission" date="2017-07" db="EMBL/GenBank/DDBJ databases">
        <authorList>
            <person name="Talla V."/>
            <person name="Backstrom N."/>
        </authorList>
    </citation>
    <scope>NUCLEOTIDE SEQUENCE [LARGE SCALE GENOMIC DNA]</scope>
</reference>
<sequence>MNRQRSYKMNPSVAATAMLVLLIVICLTEGASEQRINSRGNKSPNIIPKVNGWRSQRGGSCLSYGHSCWGAHGKRSGRQSSSAADLYLNRILSRMASNDMTRGKTYDLKNDDFDDIFRVVVEDPSNRLTSESEEPVVDMSSKLPEAKPMLDDDLISKMKLWQLMRVASQEQ</sequence>